<keyword evidence="5" id="KW-1185">Reference proteome</keyword>
<dbReference type="GO" id="GO:0000976">
    <property type="term" value="F:transcription cis-regulatory region binding"/>
    <property type="evidence" value="ECO:0007669"/>
    <property type="project" value="TreeGrafter"/>
</dbReference>
<feature type="DNA-binding region" description="H-T-H motif" evidence="2">
    <location>
        <begin position="35"/>
        <end position="54"/>
    </location>
</feature>
<evidence type="ECO:0000313" key="5">
    <source>
        <dbReference type="Proteomes" id="UP000198327"/>
    </source>
</evidence>
<sequence length="203" mass="21893">MSTTEKRPAHRPSRRGVIVETAFELFATGPVDAVTVADIAAAAGMTSAAIYYHYPSREEILLEGLREFSSAYVGEIRRITTEESIPDGSLGSLVPSLARWLEDNRTRAVVYFVHARGSSQLVEALRRDNTADLIPILSGTARKVRGKLSAAEAGVIAVALIAQIEVFASSLLSKDSVFDTLGRKKYVETAARLSDRIAGTANV</sequence>
<reference evidence="5" key="1">
    <citation type="submission" date="2017-06" db="EMBL/GenBank/DDBJ databases">
        <authorList>
            <person name="Varghese N."/>
            <person name="Submissions S."/>
        </authorList>
    </citation>
    <scope>NUCLEOTIDE SEQUENCE [LARGE SCALE GENOMIC DNA]</scope>
    <source>
        <strain evidence="5">JCM 23211</strain>
    </source>
</reference>
<dbReference type="OrthoDB" id="3186364at2"/>
<dbReference type="STRING" id="398843.A3K89_00475"/>
<feature type="domain" description="HTH tetR-type" evidence="3">
    <location>
        <begin position="12"/>
        <end position="72"/>
    </location>
</feature>
<protein>
    <submittedName>
        <fullName evidence="4">DNA-binding transcriptional regulator, AcrR family</fullName>
    </submittedName>
</protein>
<dbReference type="InterPro" id="IPR009057">
    <property type="entry name" value="Homeodomain-like_sf"/>
</dbReference>
<dbReference type="GO" id="GO:0003700">
    <property type="term" value="F:DNA-binding transcription factor activity"/>
    <property type="evidence" value="ECO:0007669"/>
    <property type="project" value="TreeGrafter"/>
</dbReference>
<evidence type="ECO:0000256" key="2">
    <source>
        <dbReference type="PROSITE-ProRule" id="PRU00335"/>
    </source>
</evidence>
<keyword evidence="1 2" id="KW-0238">DNA-binding</keyword>
<dbReference type="AlphaFoldDB" id="A0A239MXJ1"/>
<dbReference type="Gene3D" id="1.10.357.10">
    <property type="entry name" value="Tetracycline Repressor, domain 2"/>
    <property type="match status" value="1"/>
</dbReference>
<name>A0A239MXJ1_9NOCA</name>
<accession>A0A239MXJ1</accession>
<organism evidence="4 5">
    <name type="scientific">Rhodococcoides kyotonense</name>
    <dbReference type="NCBI Taxonomy" id="398843"/>
    <lineage>
        <taxon>Bacteria</taxon>
        <taxon>Bacillati</taxon>
        <taxon>Actinomycetota</taxon>
        <taxon>Actinomycetes</taxon>
        <taxon>Mycobacteriales</taxon>
        <taxon>Nocardiaceae</taxon>
        <taxon>Rhodococcoides</taxon>
    </lineage>
</organism>
<dbReference type="PANTHER" id="PTHR30055">
    <property type="entry name" value="HTH-TYPE TRANSCRIPTIONAL REGULATOR RUTR"/>
    <property type="match status" value="1"/>
</dbReference>
<evidence type="ECO:0000313" key="4">
    <source>
        <dbReference type="EMBL" id="SNT46854.1"/>
    </source>
</evidence>
<dbReference type="SUPFAM" id="SSF46689">
    <property type="entry name" value="Homeodomain-like"/>
    <property type="match status" value="1"/>
</dbReference>
<dbReference type="PROSITE" id="PS50977">
    <property type="entry name" value="HTH_TETR_2"/>
    <property type="match status" value="1"/>
</dbReference>
<dbReference type="Pfam" id="PF00440">
    <property type="entry name" value="TetR_N"/>
    <property type="match status" value="1"/>
</dbReference>
<dbReference type="EMBL" id="FZOW01000023">
    <property type="protein sequence ID" value="SNT46854.1"/>
    <property type="molecule type" value="Genomic_DNA"/>
</dbReference>
<evidence type="ECO:0000259" key="3">
    <source>
        <dbReference type="PROSITE" id="PS50977"/>
    </source>
</evidence>
<dbReference type="InterPro" id="IPR050109">
    <property type="entry name" value="HTH-type_TetR-like_transc_reg"/>
</dbReference>
<dbReference type="InterPro" id="IPR001647">
    <property type="entry name" value="HTH_TetR"/>
</dbReference>
<evidence type="ECO:0000256" key="1">
    <source>
        <dbReference type="ARBA" id="ARBA00023125"/>
    </source>
</evidence>
<dbReference type="RefSeq" id="WP_089251892.1">
    <property type="nucleotide sequence ID" value="NZ_FZOW01000023.1"/>
</dbReference>
<dbReference type="PANTHER" id="PTHR30055:SF200">
    <property type="entry name" value="HTH-TYPE TRANSCRIPTIONAL REPRESSOR BDCR"/>
    <property type="match status" value="1"/>
</dbReference>
<gene>
    <name evidence="4" type="ORF">SAMN05421642_12369</name>
</gene>
<proteinExistence type="predicted"/>
<dbReference type="Proteomes" id="UP000198327">
    <property type="component" value="Unassembled WGS sequence"/>
</dbReference>
<dbReference type="PRINTS" id="PR00455">
    <property type="entry name" value="HTHTETR"/>
</dbReference>